<dbReference type="Gene3D" id="2.130.10.10">
    <property type="entry name" value="YVTN repeat-like/Quinoprotein amine dehydrogenase"/>
    <property type="match status" value="1"/>
</dbReference>
<dbReference type="InterPro" id="IPR011047">
    <property type="entry name" value="Quinoprotein_ADH-like_sf"/>
</dbReference>
<accession>A0ABU7Z7G6</accession>
<dbReference type="RefSeq" id="WP_332902101.1">
    <property type="nucleotide sequence ID" value="NZ_JBAGLP010000117.1"/>
</dbReference>
<feature type="domain" description="Pyrrolo-quinoline quinone repeat" evidence="2">
    <location>
        <begin position="395"/>
        <end position="506"/>
    </location>
</feature>
<keyword evidence="1" id="KW-0812">Transmembrane</keyword>
<proteinExistence type="predicted"/>
<evidence type="ECO:0000313" key="3">
    <source>
        <dbReference type="EMBL" id="MEG3615459.1"/>
    </source>
</evidence>
<protein>
    <submittedName>
        <fullName evidence="3">PQQ-binding-like beta-propeller repeat protein</fullName>
    </submittedName>
</protein>
<dbReference type="InterPro" id="IPR015943">
    <property type="entry name" value="WD40/YVTN_repeat-like_dom_sf"/>
</dbReference>
<dbReference type="InterPro" id="IPR002372">
    <property type="entry name" value="PQQ_rpt_dom"/>
</dbReference>
<comment type="caution">
    <text evidence="3">The sequence shown here is derived from an EMBL/GenBank/DDBJ whole genome shotgun (WGS) entry which is preliminary data.</text>
</comment>
<dbReference type="Pfam" id="PF13360">
    <property type="entry name" value="PQQ_2"/>
    <property type="match status" value="1"/>
</dbReference>
<gene>
    <name evidence="3" type="ORF">V5O49_10030</name>
</gene>
<organism evidence="3 4">
    <name type="scientific">Isoptericola haloaureus</name>
    <dbReference type="NCBI Taxonomy" id="1542902"/>
    <lineage>
        <taxon>Bacteria</taxon>
        <taxon>Bacillati</taxon>
        <taxon>Actinomycetota</taxon>
        <taxon>Actinomycetes</taxon>
        <taxon>Micrococcales</taxon>
        <taxon>Promicromonosporaceae</taxon>
        <taxon>Isoptericola</taxon>
    </lineage>
</organism>
<evidence type="ECO:0000313" key="4">
    <source>
        <dbReference type="Proteomes" id="UP001310387"/>
    </source>
</evidence>
<reference evidence="3" key="2">
    <citation type="submission" date="2024-02" db="EMBL/GenBank/DDBJ databases">
        <authorList>
            <person name="Prathaban M."/>
            <person name="Mythili R."/>
            <person name="Sharmila Devi N."/>
            <person name="Sobanaa M."/>
            <person name="Prathiviraj R."/>
            <person name="Selvin J."/>
        </authorList>
    </citation>
    <scope>NUCLEOTIDE SEQUENCE</scope>
    <source>
        <strain evidence="3">MP1014</strain>
    </source>
</reference>
<sequence>MGRPRRDDVVTFDVSHDADDGVDDAARTGDGRADGVAAVPRRDRVRRWWRAATRRQRRTATALVAGAAVVLTGGTVAASTLANHVEAERLRTAPGGVLSLDGPLTEVWSADVSSIAAVLPAGGIVTTEGPRVVAREVATGAERWEVTLTGAVECGPRPRLDSVAEWTVPVETVTCVHGRAGNRAVTVLDADGAVVGQRGLAAERYGGRARSVVAAADGALAVTEHDTDLPERLTFATPDEMFSELSQMEVDGGGTRTWLEDALTGERRQTLDLVELPWAHGVDCYTLGEDEVDSSGLGTAGRATLNLGATLGTPTMVGFAGCAADGAATYTGVPLGYRSALATTWPRQSVRQPYPDERFVVPAGEGSSLLADDGEPVLDVPGLRLEVPATDGTAGDGYVAVEGAERVVLLAEDGSERWSAPGESPRVLVRTDDLVVVSGWDELVGYDAADGTERWRLAPDAGPRRYVLSAVTDGVRMTGVLMDVSVEATAELSLFTLDLRTGQEVAPRVRDVATRTVLAVDGHLVVPELPADEVLLGDATTPVVGLRVLAPGEGGA</sequence>
<dbReference type="Proteomes" id="UP001310387">
    <property type="component" value="Unassembled WGS sequence"/>
</dbReference>
<reference evidence="3" key="1">
    <citation type="journal article" date="2024" name="Antonie Van Leeuwenhoek">
        <title>Isoptericola haloaureus sp. nov., a dimorphic actinobacterium isolated from mangrove sediments of southeast India, implicating biosaline agricultural significance through nitrogen fixation and salt tolerance genes.</title>
        <authorList>
            <person name="Prathaban M."/>
            <person name="Prathiviraj R."/>
            <person name="Ravichandran M."/>
            <person name="Natarajan S.D."/>
            <person name="Sobanaa M."/>
            <person name="Hari Krishna Kumar S."/>
            <person name="Chandrasekar V."/>
            <person name="Selvin J."/>
        </authorList>
    </citation>
    <scope>NUCLEOTIDE SEQUENCE</scope>
    <source>
        <strain evidence="3">MP1014</strain>
    </source>
</reference>
<feature type="transmembrane region" description="Helical" evidence="1">
    <location>
        <begin position="60"/>
        <end position="82"/>
    </location>
</feature>
<keyword evidence="1" id="KW-0472">Membrane</keyword>
<dbReference type="SUPFAM" id="SSF50998">
    <property type="entry name" value="Quinoprotein alcohol dehydrogenase-like"/>
    <property type="match status" value="1"/>
</dbReference>
<keyword evidence="1" id="KW-1133">Transmembrane helix</keyword>
<keyword evidence="4" id="KW-1185">Reference proteome</keyword>
<name>A0ABU7Z7G6_9MICO</name>
<evidence type="ECO:0000259" key="2">
    <source>
        <dbReference type="Pfam" id="PF13360"/>
    </source>
</evidence>
<evidence type="ECO:0000256" key="1">
    <source>
        <dbReference type="SAM" id="Phobius"/>
    </source>
</evidence>
<dbReference type="EMBL" id="JBAGLP010000117">
    <property type="protein sequence ID" value="MEG3615459.1"/>
    <property type="molecule type" value="Genomic_DNA"/>
</dbReference>